<dbReference type="EMBL" id="BSRA01000018">
    <property type="protein sequence ID" value="GLV14879.1"/>
    <property type="molecule type" value="Genomic_DNA"/>
</dbReference>
<protein>
    <submittedName>
        <fullName evidence="3">Uncharacterized protein</fullName>
    </submittedName>
</protein>
<gene>
    <name evidence="2" type="ORF">Heshes_25630</name>
    <name evidence="3" type="ORF">SAMN04489725_11035</name>
</gene>
<feature type="compositionally biased region" description="Basic and acidic residues" evidence="1">
    <location>
        <begin position="129"/>
        <end position="140"/>
    </location>
</feature>
<feature type="compositionally biased region" description="Polar residues" evidence="1">
    <location>
        <begin position="28"/>
        <end position="38"/>
    </location>
</feature>
<feature type="region of interest" description="Disordered" evidence="1">
    <location>
        <begin position="23"/>
        <end position="87"/>
    </location>
</feature>
<accession>A0A1H2V832</accession>
<reference evidence="3" key="1">
    <citation type="submission" date="2016-10" db="EMBL/GenBank/DDBJ databases">
        <authorList>
            <person name="de Groot N.N."/>
        </authorList>
    </citation>
    <scope>NUCLEOTIDE SEQUENCE [LARGE SCALE GENOMIC DNA]</scope>
    <source>
        <strain evidence="3">DSM 12489</strain>
    </source>
</reference>
<reference evidence="2" key="3">
    <citation type="submission" date="2023-02" db="EMBL/GenBank/DDBJ databases">
        <title>Proposal of a novel subspecies: Alicyclobacillus hesperidum subspecies aegle.</title>
        <authorList>
            <person name="Goto K."/>
            <person name="Fujii T."/>
            <person name="Yasui K."/>
            <person name="Mochida K."/>
            <person name="Kato-Tanaka Y."/>
            <person name="Morohoshi S."/>
            <person name="An S.Y."/>
            <person name="Kasai H."/>
            <person name="Yokota A."/>
        </authorList>
    </citation>
    <scope>NUCLEOTIDE SEQUENCE</scope>
    <source>
        <strain evidence="2">DSM 12766</strain>
    </source>
</reference>
<dbReference type="AlphaFoldDB" id="A0A1H2V832"/>
<proteinExistence type="predicted"/>
<dbReference type="EMBL" id="FNOJ01000010">
    <property type="protein sequence ID" value="SDW64487.1"/>
    <property type="molecule type" value="Genomic_DNA"/>
</dbReference>
<name>A0A1H2V832_9BACL</name>
<keyword evidence="4" id="KW-1185">Reference proteome</keyword>
<reference evidence="4" key="2">
    <citation type="submission" date="2016-10" db="EMBL/GenBank/DDBJ databases">
        <authorList>
            <person name="Varghese N."/>
        </authorList>
    </citation>
    <scope>NUCLEOTIDE SEQUENCE [LARGE SCALE GENOMIC DNA]</scope>
    <source>
        <strain evidence="4">DSM 12489</strain>
    </source>
</reference>
<dbReference type="Proteomes" id="UP000182589">
    <property type="component" value="Unassembled WGS sequence"/>
</dbReference>
<evidence type="ECO:0000313" key="4">
    <source>
        <dbReference type="Proteomes" id="UP000182589"/>
    </source>
</evidence>
<organism evidence="3 4">
    <name type="scientific">Alicyclobacillus hesperidum</name>
    <dbReference type="NCBI Taxonomy" id="89784"/>
    <lineage>
        <taxon>Bacteria</taxon>
        <taxon>Bacillati</taxon>
        <taxon>Bacillota</taxon>
        <taxon>Bacilli</taxon>
        <taxon>Bacillales</taxon>
        <taxon>Alicyclobacillaceae</taxon>
        <taxon>Alicyclobacillus</taxon>
    </lineage>
</organism>
<evidence type="ECO:0000256" key="1">
    <source>
        <dbReference type="SAM" id="MobiDB-lite"/>
    </source>
</evidence>
<sequence length="159" mass="18234">MRRIRLERLRWLPMLLRAYYEAERTVKAQPSEQTTTATHSEKNSGRQLLRQPATARKNKIQQAPTVQKPPSKPPVRPSRKPAAVPNATAQLYRELKEANRRLEELAAMQRQLESIGAAMEDVNRKIEALRSEADRTERANAKPLNALEQSPPRPPQTWL</sequence>
<evidence type="ECO:0000313" key="2">
    <source>
        <dbReference type="EMBL" id="GLV14879.1"/>
    </source>
</evidence>
<feature type="region of interest" description="Disordered" evidence="1">
    <location>
        <begin position="129"/>
        <end position="159"/>
    </location>
</feature>
<dbReference type="Proteomes" id="UP001157137">
    <property type="component" value="Unassembled WGS sequence"/>
</dbReference>
<dbReference type="RefSeq" id="WP_040290793.1">
    <property type="nucleotide sequence ID" value="NZ_BSRA01000018.1"/>
</dbReference>
<evidence type="ECO:0000313" key="3">
    <source>
        <dbReference type="EMBL" id="SDW64487.1"/>
    </source>
</evidence>